<evidence type="ECO:0000313" key="1">
    <source>
        <dbReference type="EMBL" id="GAT95881.1"/>
    </source>
</evidence>
<dbReference type="EMBL" id="BDEQ01000001">
    <property type="protein sequence ID" value="GAT95881.1"/>
    <property type="molecule type" value="Genomic_DNA"/>
</dbReference>
<dbReference type="AlphaFoldDB" id="A0A5K1V3A7"/>
<dbReference type="Proteomes" id="UP000078387">
    <property type="component" value="Unassembled WGS sequence"/>
</dbReference>
<gene>
    <name evidence="1" type="ORF">CL6EHI_138410</name>
</gene>
<dbReference type="VEuPathDB" id="AmoebaDB:EHI8A_166200"/>
<accession>A0A5K1V3A7</accession>
<reference evidence="1 2" key="1">
    <citation type="submission" date="2016-05" db="EMBL/GenBank/DDBJ databases">
        <title>First whole genome sequencing of Entamoeba histolytica HM1:IMSS-clone-6.</title>
        <authorList>
            <person name="Mukherjee Avik.K."/>
            <person name="Izumyama S."/>
            <person name="Nakada-Tsukui K."/>
            <person name="Nozaki T."/>
        </authorList>
    </citation>
    <scope>NUCLEOTIDE SEQUENCE [LARGE SCALE GENOMIC DNA]</scope>
    <source>
        <strain evidence="1 2">HM1:IMSS clone 6</strain>
    </source>
</reference>
<protein>
    <submittedName>
        <fullName evidence="1">Uncharacterized protein</fullName>
    </submittedName>
</protein>
<dbReference type="VEuPathDB" id="AmoebaDB:KM1_022690"/>
<name>A0A5K1V3A7_ENTHI</name>
<dbReference type="VEuPathDB" id="AmoebaDB:EHI_138410"/>
<dbReference type="VEuPathDB" id="AmoebaDB:EHI5A_185830"/>
<dbReference type="OMA" id="NALTNIC"/>
<dbReference type="VEuPathDB" id="AmoebaDB:EHI7A_147560"/>
<proteinExistence type="predicted"/>
<comment type="caution">
    <text evidence="1">The sequence shown here is derived from an EMBL/GenBank/DDBJ whole genome shotgun (WGS) entry which is preliminary data.</text>
</comment>
<sequence>MQNPMTPFIEEPIASYIENNDDPNNPYIEEIKVVDAERLLLKEKTIDEVANGQYIALMRRMAEKYPDKEAMDKVFNEFCQQQTNSGMSDQQKQYSSAYRMIESALATSLSAGENGSKIIGGLLSNPAKVVMQEQSSSQQYPPLGSDLMILEYQRVFKRCVEGTLKNSIKLLETTRIESEKVFTVLKGLSSSWKLETDKNGLKVMLFSGINNCSTYLVYSQELKELIPVIPKKSMGYIEMKLMSLEQFKNQRHEMKEEKNLKYKTAYTNTHFNLHLLRNNNISQTVFDYFMLTNPNDIIHRNETSITILLSSIDPFVLQVNYIPIQYTFTVKPNEVSYNHFEVYEKEPIEFIITLKQIIQQQMIEIKNEQLPENEKILIDKKQVLDKTFNFLIMKRKRIEINKVLHEVASRYMKEYKDQLVIVQWIARDQKVGNISFHLSIYNKALYKQNNDCEPLKVYDGLISNGNEVHFQGRDLTYLVSYEIGYIIFRLLKQKC</sequence>
<evidence type="ECO:0000313" key="2">
    <source>
        <dbReference type="Proteomes" id="UP000078387"/>
    </source>
</evidence>
<organism evidence="1 2">
    <name type="scientific">Entamoeba histolytica</name>
    <dbReference type="NCBI Taxonomy" id="5759"/>
    <lineage>
        <taxon>Eukaryota</taxon>
        <taxon>Amoebozoa</taxon>
        <taxon>Evosea</taxon>
        <taxon>Archamoebae</taxon>
        <taxon>Mastigamoebida</taxon>
        <taxon>Entamoebidae</taxon>
        <taxon>Entamoeba</taxon>
    </lineage>
</organism>